<dbReference type="GO" id="GO:0016887">
    <property type="term" value="F:ATP hydrolysis activity"/>
    <property type="evidence" value="ECO:0007669"/>
    <property type="project" value="InterPro"/>
</dbReference>
<feature type="transmembrane region" description="Helical" evidence="8">
    <location>
        <begin position="166"/>
        <end position="188"/>
    </location>
</feature>
<dbReference type="PANTHER" id="PTHR24221">
    <property type="entry name" value="ATP-BINDING CASSETTE SUB-FAMILY B"/>
    <property type="match status" value="1"/>
</dbReference>
<dbReference type="InterPro" id="IPR003439">
    <property type="entry name" value="ABC_transporter-like_ATP-bd"/>
</dbReference>
<comment type="caution">
    <text evidence="11">The sequence shown here is derived from an EMBL/GenBank/DDBJ whole genome shotgun (WGS) entry which is preliminary data.</text>
</comment>
<keyword evidence="2" id="KW-0813">Transport</keyword>
<evidence type="ECO:0000256" key="6">
    <source>
        <dbReference type="ARBA" id="ARBA00022989"/>
    </source>
</evidence>
<dbReference type="PROSITE" id="PS50893">
    <property type="entry name" value="ABC_TRANSPORTER_2"/>
    <property type="match status" value="1"/>
</dbReference>
<dbReference type="SUPFAM" id="SSF52540">
    <property type="entry name" value="P-loop containing nucleoside triphosphate hydrolases"/>
    <property type="match status" value="1"/>
</dbReference>
<evidence type="ECO:0000256" key="8">
    <source>
        <dbReference type="SAM" id="Phobius"/>
    </source>
</evidence>
<feature type="transmembrane region" description="Helical" evidence="8">
    <location>
        <begin position="90"/>
        <end position="119"/>
    </location>
</feature>
<organism evidence="11 12">
    <name type="scientific">Candidatus Desulfatibia vada</name>
    <dbReference type="NCBI Taxonomy" id="2841696"/>
    <lineage>
        <taxon>Bacteria</taxon>
        <taxon>Pseudomonadati</taxon>
        <taxon>Thermodesulfobacteriota</taxon>
        <taxon>Desulfobacteria</taxon>
        <taxon>Desulfobacterales</taxon>
        <taxon>Desulfobacterales incertae sedis</taxon>
        <taxon>Candidatus Desulfatibia</taxon>
    </lineage>
</organism>
<evidence type="ECO:0000256" key="4">
    <source>
        <dbReference type="ARBA" id="ARBA00022741"/>
    </source>
</evidence>
<gene>
    <name evidence="11" type="ORF">H8D96_21145</name>
</gene>
<dbReference type="EMBL" id="JACNIG010000437">
    <property type="protein sequence ID" value="MBC8434422.1"/>
    <property type="molecule type" value="Genomic_DNA"/>
</dbReference>
<feature type="domain" description="ABC transmembrane type-1" evidence="10">
    <location>
        <begin position="24"/>
        <end position="334"/>
    </location>
</feature>
<accession>A0A8J6TWQ5</accession>
<dbReference type="Pfam" id="PF00664">
    <property type="entry name" value="ABC_membrane"/>
    <property type="match status" value="1"/>
</dbReference>
<evidence type="ECO:0000259" key="10">
    <source>
        <dbReference type="PROSITE" id="PS50929"/>
    </source>
</evidence>
<dbReference type="PANTHER" id="PTHR24221:SF654">
    <property type="entry name" value="ATP-BINDING CASSETTE SUB-FAMILY B MEMBER 6"/>
    <property type="match status" value="1"/>
</dbReference>
<dbReference type="FunFam" id="3.40.50.300:FF:000287">
    <property type="entry name" value="Multidrug ABC transporter ATP-binding protein"/>
    <property type="match status" value="1"/>
</dbReference>
<dbReference type="GO" id="GO:0005524">
    <property type="term" value="F:ATP binding"/>
    <property type="evidence" value="ECO:0007669"/>
    <property type="project" value="UniProtKB-KW"/>
</dbReference>
<dbReference type="InterPro" id="IPR027417">
    <property type="entry name" value="P-loop_NTPase"/>
</dbReference>
<dbReference type="SMART" id="SM00382">
    <property type="entry name" value="AAA"/>
    <property type="match status" value="1"/>
</dbReference>
<dbReference type="InterPro" id="IPR039421">
    <property type="entry name" value="Type_1_exporter"/>
</dbReference>
<dbReference type="InterPro" id="IPR017871">
    <property type="entry name" value="ABC_transporter-like_CS"/>
</dbReference>
<name>A0A8J6TWQ5_9BACT</name>
<reference evidence="11 12" key="1">
    <citation type="submission" date="2020-08" db="EMBL/GenBank/DDBJ databases">
        <title>Bridging the membrane lipid divide: bacteria of the FCB group superphylum have the potential to synthesize archaeal ether lipids.</title>
        <authorList>
            <person name="Villanueva L."/>
            <person name="Von Meijenfeldt F.A.B."/>
            <person name="Westbye A.B."/>
            <person name="Yadav S."/>
            <person name="Hopmans E.C."/>
            <person name="Dutilh B.E."/>
            <person name="Sinninghe Damste J.S."/>
        </authorList>
    </citation>
    <scope>NUCLEOTIDE SEQUENCE [LARGE SCALE GENOMIC DNA]</scope>
    <source>
        <strain evidence="11">NIOZ-UU17</strain>
    </source>
</reference>
<dbReference type="Proteomes" id="UP000605201">
    <property type="component" value="Unassembled WGS sequence"/>
</dbReference>
<evidence type="ECO:0000256" key="2">
    <source>
        <dbReference type="ARBA" id="ARBA00022448"/>
    </source>
</evidence>
<evidence type="ECO:0000256" key="7">
    <source>
        <dbReference type="ARBA" id="ARBA00023136"/>
    </source>
</evidence>
<dbReference type="InterPro" id="IPR036640">
    <property type="entry name" value="ABC1_TM_sf"/>
</dbReference>
<keyword evidence="7 8" id="KW-0472">Membrane</keyword>
<feature type="transmembrane region" description="Helical" evidence="8">
    <location>
        <begin position="194"/>
        <end position="212"/>
    </location>
</feature>
<evidence type="ECO:0000256" key="3">
    <source>
        <dbReference type="ARBA" id="ARBA00022692"/>
    </source>
</evidence>
<proteinExistence type="predicted"/>
<comment type="subcellular location">
    <subcellularLocation>
        <location evidence="1">Cell membrane</location>
        <topology evidence="1">Multi-pass membrane protein</topology>
    </subcellularLocation>
</comment>
<dbReference type="PROSITE" id="PS00211">
    <property type="entry name" value="ABC_TRANSPORTER_1"/>
    <property type="match status" value="1"/>
</dbReference>
<evidence type="ECO:0000259" key="9">
    <source>
        <dbReference type="PROSITE" id="PS50893"/>
    </source>
</evidence>
<dbReference type="Gene3D" id="3.40.50.300">
    <property type="entry name" value="P-loop containing nucleotide triphosphate hydrolases"/>
    <property type="match status" value="1"/>
</dbReference>
<dbReference type="InterPro" id="IPR011527">
    <property type="entry name" value="ABC1_TM_dom"/>
</dbReference>
<evidence type="ECO:0000256" key="5">
    <source>
        <dbReference type="ARBA" id="ARBA00022840"/>
    </source>
</evidence>
<dbReference type="InterPro" id="IPR003593">
    <property type="entry name" value="AAA+_ATPase"/>
</dbReference>
<dbReference type="Gene3D" id="1.20.1560.10">
    <property type="entry name" value="ABC transporter type 1, transmembrane domain"/>
    <property type="match status" value="1"/>
</dbReference>
<evidence type="ECO:0000313" key="11">
    <source>
        <dbReference type="EMBL" id="MBC8434422.1"/>
    </source>
</evidence>
<dbReference type="AlphaFoldDB" id="A0A8J6TWQ5"/>
<dbReference type="SUPFAM" id="SSF90123">
    <property type="entry name" value="ABC transporter transmembrane region"/>
    <property type="match status" value="1"/>
</dbReference>
<feature type="domain" description="ABC transporter" evidence="9">
    <location>
        <begin position="368"/>
        <end position="602"/>
    </location>
</feature>
<feature type="transmembrane region" description="Helical" evidence="8">
    <location>
        <begin position="274"/>
        <end position="293"/>
    </location>
</feature>
<keyword evidence="6 8" id="KW-1133">Transmembrane helix</keyword>
<keyword evidence="5 11" id="KW-0067">ATP-binding</keyword>
<sequence>MLQFILGKDIAPYVLRHKGLVVCSLMLTAVSALFAVVPVFLLQPFVNEGMKMGAEPVAWKLPWIVFDSGSWLSWHRTELVVVKNISPNNLLVLLSFVAFLSIIIRSFTIYLGGLCGAGFSNRAVKSLRVDFFQKFVLLPMGFYHKSKSGELISRATADLSVMQGTIASVLIGIIEYPLTALVFITYVLIANYKLALLVFIVVPLVLGMTRIFGRKVKKRATVVQDATAGVTSMYQEIILCLKLVQGFFKGESEVEKFREVADRLYKKIMQMNRWYMGLGPLMDSVVFLIMPAVLLIGKIYFHLTLGELLAMMYAFSRAYSPIKKLGLVNNNLKTLQGATERVFGIMNTVSEIQDSPDAVTLQRHKTSIEFKGVSFGYSTNETVLKDISFKVKAGQMAAFVGSTGAGKTTLIDLVPRFYDVTAGSITIDGIDIRDVTLKSLRKQIGIVNQEILMFNDTIENNICYGNPEIGSKAMVKAAKAAHAHAFILEQPNGYKTTVGDLGSLLSGGQKQRIAIARAIAVNPSILILDEAASALDAESERAVQRAIGELHGSLTVLVVAHRLSTIIKADCIFVLEGGRIVEYGTRERLLAFNGRFRQLYDMQFKS</sequence>
<feature type="transmembrane region" description="Helical" evidence="8">
    <location>
        <begin position="20"/>
        <end position="42"/>
    </location>
</feature>
<evidence type="ECO:0000256" key="1">
    <source>
        <dbReference type="ARBA" id="ARBA00004651"/>
    </source>
</evidence>
<dbReference type="GO" id="GO:0140359">
    <property type="term" value="F:ABC-type transporter activity"/>
    <property type="evidence" value="ECO:0007669"/>
    <property type="project" value="InterPro"/>
</dbReference>
<keyword evidence="4" id="KW-0547">Nucleotide-binding</keyword>
<protein>
    <submittedName>
        <fullName evidence="11">ABC transporter ATP-binding protein</fullName>
    </submittedName>
</protein>
<dbReference type="GO" id="GO:0005886">
    <property type="term" value="C:plasma membrane"/>
    <property type="evidence" value="ECO:0007669"/>
    <property type="project" value="UniProtKB-SubCell"/>
</dbReference>
<dbReference type="Pfam" id="PF00005">
    <property type="entry name" value="ABC_tran"/>
    <property type="match status" value="1"/>
</dbReference>
<dbReference type="PROSITE" id="PS50929">
    <property type="entry name" value="ABC_TM1F"/>
    <property type="match status" value="1"/>
</dbReference>
<keyword evidence="3 8" id="KW-0812">Transmembrane</keyword>
<evidence type="ECO:0000313" key="12">
    <source>
        <dbReference type="Proteomes" id="UP000605201"/>
    </source>
</evidence>